<feature type="non-terminal residue" evidence="2">
    <location>
        <position position="137"/>
    </location>
</feature>
<proteinExistence type="predicted"/>
<keyword evidence="3" id="KW-1185">Reference proteome</keyword>
<dbReference type="Pfam" id="PF13580">
    <property type="entry name" value="SIS_2"/>
    <property type="match status" value="1"/>
</dbReference>
<dbReference type="Gene3D" id="3.40.50.10490">
    <property type="entry name" value="Glucose-6-phosphate isomerase like protein, domain 1"/>
    <property type="match status" value="1"/>
</dbReference>
<accession>V7I5L8</accession>
<dbReference type="SUPFAM" id="SSF53697">
    <property type="entry name" value="SIS domain"/>
    <property type="match status" value="1"/>
</dbReference>
<dbReference type="PANTHER" id="PTHR30390:SF8">
    <property type="entry name" value="SUGAR ISOMERASE (SIS)"/>
    <property type="match status" value="1"/>
</dbReference>
<dbReference type="GO" id="GO:0097367">
    <property type="term" value="F:carbohydrate derivative binding"/>
    <property type="evidence" value="ECO:0007669"/>
    <property type="project" value="InterPro"/>
</dbReference>
<sequence length="137" mass="14816">MYEFVSGYIQRLVKLLESIELQNICDIINLLDNIDPFVNTIYFIGNGGSAATASHFANDIGIGLKIRGIKNINVVCLTDNIPVITSISNDIGYENIFYAQLKDKIKKGDLLFAISASGNSANILKAAKYAKSVGALA</sequence>
<dbReference type="AlphaFoldDB" id="V7I5L8"/>
<evidence type="ECO:0000259" key="1">
    <source>
        <dbReference type="PROSITE" id="PS51464"/>
    </source>
</evidence>
<dbReference type="PROSITE" id="PS51464">
    <property type="entry name" value="SIS"/>
    <property type="match status" value="1"/>
</dbReference>
<name>V7I5L8_9CLOT</name>
<evidence type="ECO:0000313" key="2">
    <source>
        <dbReference type="EMBL" id="ETA81153.1"/>
    </source>
</evidence>
<dbReference type="InterPro" id="IPR046348">
    <property type="entry name" value="SIS_dom_sf"/>
</dbReference>
<dbReference type="STRING" id="994573.T472_0208065"/>
<evidence type="ECO:0000313" key="3">
    <source>
        <dbReference type="Proteomes" id="UP000017747"/>
    </source>
</evidence>
<dbReference type="OrthoDB" id="9781311at2"/>
<reference evidence="2 3" key="1">
    <citation type="journal article" date="2014" name="Genome Announc.">
        <title>Genome Sequence of Youngiibacter fragilis, the Type Strain of the Genus Youngiibacter.</title>
        <authorList>
            <person name="Wawrik C.B."/>
            <person name="Callaghan A.V."/>
            <person name="Stamps B.W."/>
            <person name="Wawrik B."/>
        </authorList>
    </citation>
    <scope>NUCLEOTIDE SEQUENCE [LARGE SCALE GENOMIC DNA]</scope>
    <source>
        <strain evidence="2 3">232.1</strain>
    </source>
</reference>
<comment type="caution">
    <text evidence="2">The sequence shown here is derived from an EMBL/GenBank/DDBJ whole genome shotgun (WGS) entry which is preliminary data.</text>
</comment>
<dbReference type="EMBL" id="AXUN02000159">
    <property type="protein sequence ID" value="ETA81153.1"/>
    <property type="molecule type" value="Genomic_DNA"/>
</dbReference>
<organism evidence="2 3">
    <name type="scientific">Youngiibacter fragilis 232.1</name>
    <dbReference type="NCBI Taxonomy" id="994573"/>
    <lineage>
        <taxon>Bacteria</taxon>
        <taxon>Bacillati</taxon>
        <taxon>Bacillota</taxon>
        <taxon>Clostridia</taxon>
        <taxon>Eubacteriales</taxon>
        <taxon>Clostridiaceae</taxon>
        <taxon>Youngiibacter</taxon>
    </lineage>
</organism>
<dbReference type="eggNOG" id="COG0279">
    <property type="taxonomic scope" value="Bacteria"/>
</dbReference>
<dbReference type="GO" id="GO:1901135">
    <property type="term" value="P:carbohydrate derivative metabolic process"/>
    <property type="evidence" value="ECO:0007669"/>
    <property type="project" value="InterPro"/>
</dbReference>
<feature type="domain" description="SIS" evidence="1">
    <location>
        <begin position="27"/>
        <end position="137"/>
    </location>
</feature>
<protein>
    <submittedName>
        <fullName evidence="2">Sugar isomerase</fullName>
    </submittedName>
</protein>
<dbReference type="InterPro" id="IPR001347">
    <property type="entry name" value="SIS_dom"/>
</dbReference>
<dbReference type="Proteomes" id="UP000017747">
    <property type="component" value="Unassembled WGS sequence"/>
</dbReference>
<dbReference type="GO" id="GO:0016853">
    <property type="term" value="F:isomerase activity"/>
    <property type="evidence" value="ECO:0007669"/>
    <property type="project" value="UniProtKB-KW"/>
</dbReference>
<gene>
    <name evidence="2" type="ORF">T472_0208065</name>
</gene>
<dbReference type="InterPro" id="IPR050099">
    <property type="entry name" value="SIS_GmhA/DiaA_subfam"/>
</dbReference>
<dbReference type="PANTHER" id="PTHR30390">
    <property type="entry name" value="SEDOHEPTULOSE 7-PHOSPHATE ISOMERASE / DNAA INITIATOR-ASSOCIATING FACTOR FOR REPLICATION INITIATION"/>
    <property type="match status" value="1"/>
</dbReference>
<keyword evidence="2" id="KW-0413">Isomerase</keyword>